<gene>
    <name evidence="3" type="ORF">B2G88_16655</name>
</gene>
<organism evidence="3 4">
    <name type="scientific">Natronolimnobius baerhuensis</name>
    <dbReference type="NCBI Taxonomy" id="253108"/>
    <lineage>
        <taxon>Archaea</taxon>
        <taxon>Methanobacteriati</taxon>
        <taxon>Methanobacteriota</taxon>
        <taxon>Stenosarchaea group</taxon>
        <taxon>Halobacteria</taxon>
        <taxon>Halobacteriales</taxon>
        <taxon>Natrialbaceae</taxon>
        <taxon>Natronolimnobius</taxon>
    </lineage>
</organism>
<evidence type="ECO:0000313" key="4">
    <source>
        <dbReference type="Proteomes" id="UP000196084"/>
    </source>
</evidence>
<name>A0A202E4E0_9EURY</name>
<evidence type="ECO:0000313" key="3">
    <source>
        <dbReference type="EMBL" id="OVE83048.1"/>
    </source>
</evidence>
<dbReference type="RefSeq" id="WP_054861871.1">
    <property type="nucleotide sequence ID" value="NZ_MWPH01000004.1"/>
</dbReference>
<evidence type="ECO:0000256" key="1">
    <source>
        <dbReference type="ARBA" id="ARBA00008791"/>
    </source>
</evidence>
<dbReference type="SUPFAM" id="SSF52402">
    <property type="entry name" value="Adenine nucleotide alpha hydrolases-like"/>
    <property type="match status" value="2"/>
</dbReference>
<dbReference type="PANTHER" id="PTHR46268">
    <property type="entry name" value="STRESS RESPONSE PROTEIN NHAX"/>
    <property type="match status" value="1"/>
</dbReference>
<dbReference type="Pfam" id="PF00582">
    <property type="entry name" value="Usp"/>
    <property type="match status" value="2"/>
</dbReference>
<dbReference type="InterPro" id="IPR006015">
    <property type="entry name" value="Universal_stress_UspA"/>
</dbReference>
<comment type="similarity">
    <text evidence="1">Belongs to the universal stress protein A family.</text>
</comment>
<dbReference type="CDD" id="cd00293">
    <property type="entry name" value="USP-like"/>
    <property type="match status" value="2"/>
</dbReference>
<dbReference type="PANTHER" id="PTHR46268:SF6">
    <property type="entry name" value="UNIVERSAL STRESS PROTEIN UP12"/>
    <property type="match status" value="1"/>
</dbReference>
<feature type="domain" description="UspA" evidence="2">
    <location>
        <begin position="159"/>
        <end position="294"/>
    </location>
</feature>
<keyword evidence="4" id="KW-1185">Reference proteome</keyword>
<evidence type="ECO:0000259" key="2">
    <source>
        <dbReference type="Pfam" id="PF00582"/>
    </source>
</evidence>
<dbReference type="Gene3D" id="3.40.50.620">
    <property type="entry name" value="HUPs"/>
    <property type="match status" value="2"/>
</dbReference>
<feature type="domain" description="UspA" evidence="2">
    <location>
        <begin position="7"/>
        <end position="145"/>
    </location>
</feature>
<dbReference type="AlphaFoldDB" id="A0A202E4E0"/>
<dbReference type="PRINTS" id="PR01438">
    <property type="entry name" value="UNVRSLSTRESS"/>
</dbReference>
<dbReference type="InterPro" id="IPR014729">
    <property type="entry name" value="Rossmann-like_a/b/a_fold"/>
</dbReference>
<dbReference type="InterPro" id="IPR006016">
    <property type="entry name" value="UspA"/>
</dbReference>
<dbReference type="OrthoDB" id="105697at2157"/>
<dbReference type="EMBL" id="MWPH01000004">
    <property type="protein sequence ID" value="OVE83048.1"/>
    <property type="molecule type" value="Genomic_DNA"/>
</dbReference>
<sequence>MSQFIDSILIPTDDSEGALAGARQAIALASRTGADVHVLSVVAIRSDLDGVAEMAEPVYASLEAEAEDAVETVADMVRSHEADFEVTMTVTRGTPFQSIREYASRREIDVIAMGTTGRTGLDRVLLGSVTENVLRTARTPVLAVPPNADATESDEVAFDEFLLPTDGSDGAAIAADWGIALASQLESLVHAVYSVDTSRVSRVKAPAELLAALEHSGEDAIDTVREHARRAGVSVSGTVATGPPADVILTTASERDVDLIVMGTHGRTGIGQWFLGSVTENVVRQADVPVFCVPVSAESP</sequence>
<dbReference type="Proteomes" id="UP000196084">
    <property type="component" value="Unassembled WGS sequence"/>
</dbReference>
<protein>
    <submittedName>
        <fullName evidence="3">Universal stress protein</fullName>
    </submittedName>
</protein>
<comment type="caution">
    <text evidence="3">The sequence shown here is derived from an EMBL/GenBank/DDBJ whole genome shotgun (WGS) entry which is preliminary data.</text>
</comment>
<proteinExistence type="inferred from homology"/>
<reference evidence="3 4" key="1">
    <citation type="submission" date="2017-02" db="EMBL/GenBank/DDBJ databases">
        <title>Natronthermophilus aegyptiacus gen. nov.,sp. nov., an aerobic, extremely halophilic alkalithermophilic archaeon isolated from the athalassohaline Wadi An Natrun, Egypt.</title>
        <authorList>
            <person name="Zhao B."/>
        </authorList>
    </citation>
    <scope>NUCLEOTIDE SEQUENCE [LARGE SCALE GENOMIC DNA]</scope>
    <source>
        <strain evidence="3 4">CGMCC 1.3597</strain>
    </source>
</reference>
<accession>A0A202E4E0</accession>